<name>A0A162SRA5_9BURK</name>
<organism evidence="3 6">
    <name type="scientific">Hydrogenophaga crassostreae</name>
    <dbReference type="NCBI Taxonomy" id="1763535"/>
    <lineage>
        <taxon>Bacteria</taxon>
        <taxon>Pseudomonadati</taxon>
        <taxon>Pseudomonadota</taxon>
        <taxon>Betaproteobacteria</taxon>
        <taxon>Burkholderiales</taxon>
        <taxon>Comamonadaceae</taxon>
        <taxon>Hydrogenophaga</taxon>
    </lineage>
</organism>
<dbReference type="AlphaFoldDB" id="A0A162SRA5"/>
<evidence type="ECO:0000313" key="5">
    <source>
        <dbReference type="Proteomes" id="UP000185657"/>
    </source>
</evidence>
<dbReference type="Pfam" id="PF00106">
    <property type="entry name" value="adh_short"/>
    <property type="match status" value="1"/>
</dbReference>
<sequence>MRIQILKHSSYYEHIHQQHQTVMSTYLITGATSGLGLQVALRLARQGGHQLVLPVRNPSRGAALVQALHTTDPVRVSTPSIDLSSLRSVAAFLNTFNADTKTKLDGMLLNAGVQSSGQLGFTQDGIESSFAVNHLASFFLAQGLLEHLKPGAFVGWTSSGTHDPNETAARMGGFRGARYSSATQLAMGELRPGTSAAQACKDAYATSKLCNIVCARAFAERYPGKAQFFSFDPGLMPGTGLSREHGAAAQWVWRNVLPRLAPLLPGTSTPAKSSAILVQLLTGQLLASYNGAYFRHTGAQEEPAAPATEAWVAQDLITTSHALVAPFLAAAKETA</sequence>
<reference evidence="3 6" key="2">
    <citation type="submission" date="2016-10" db="EMBL/GenBank/DDBJ databases">
        <title>Hydorgenophaga sp. LPB0072 isolated from gastropod.</title>
        <authorList>
            <person name="Kim E."/>
            <person name="Yi H."/>
        </authorList>
    </citation>
    <scope>NUCLEOTIDE SEQUENCE [LARGE SCALE GENOMIC DNA]</scope>
    <source>
        <strain evidence="3 6">LPB0072</strain>
    </source>
</reference>
<gene>
    <name evidence="3" type="ORF">LPB072_20555</name>
    <name evidence="4" type="ORF">LPB72_20725</name>
</gene>
<dbReference type="InterPro" id="IPR036291">
    <property type="entry name" value="NAD(P)-bd_dom_sf"/>
</dbReference>
<evidence type="ECO:0000313" key="3">
    <source>
        <dbReference type="EMBL" id="AOW14856.1"/>
    </source>
</evidence>
<reference evidence="4 5" key="1">
    <citation type="submission" date="2016-02" db="EMBL/GenBank/DDBJ databases">
        <title>Draft genome sequence of Hydrogenophaga sp. LPB0072.</title>
        <authorList>
            <person name="Shin S.-K."/>
            <person name="Yi H."/>
        </authorList>
    </citation>
    <scope>NUCLEOTIDE SEQUENCE [LARGE SCALE GENOMIC DNA]</scope>
    <source>
        <strain evidence="4 5">LPB0072</strain>
    </source>
</reference>
<accession>A0A162SRA5</accession>
<dbReference type="PRINTS" id="PR00081">
    <property type="entry name" value="GDHRDH"/>
</dbReference>
<dbReference type="GO" id="GO:0016491">
    <property type="term" value="F:oxidoreductase activity"/>
    <property type="evidence" value="ECO:0007669"/>
    <property type="project" value="UniProtKB-KW"/>
</dbReference>
<dbReference type="EMBL" id="CP017476">
    <property type="protein sequence ID" value="AOW14856.1"/>
    <property type="molecule type" value="Genomic_DNA"/>
</dbReference>
<dbReference type="Gene3D" id="3.40.50.720">
    <property type="entry name" value="NAD(P)-binding Rossmann-like Domain"/>
    <property type="match status" value="1"/>
</dbReference>
<dbReference type="OrthoDB" id="9810734at2"/>
<dbReference type="KEGG" id="hyl:LPB072_20555"/>
<dbReference type="SUPFAM" id="SSF51735">
    <property type="entry name" value="NAD(P)-binding Rossmann-fold domains"/>
    <property type="match status" value="1"/>
</dbReference>
<evidence type="ECO:0000256" key="1">
    <source>
        <dbReference type="ARBA" id="ARBA00006484"/>
    </source>
</evidence>
<dbReference type="PANTHER" id="PTHR24320">
    <property type="entry name" value="RETINOL DEHYDROGENASE"/>
    <property type="match status" value="1"/>
</dbReference>
<dbReference type="EMBL" id="LVWD01000041">
    <property type="protein sequence ID" value="OAD39684.1"/>
    <property type="molecule type" value="Genomic_DNA"/>
</dbReference>
<evidence type="ECO:0000313" key="4">
    <source>
        <dbReference type="EMBL" id="OAD39684.1"/>
    </source>
</evidence>
<keyword evidence="5" id="KW-1185">Reference proteome</keyword>
<dbReference type="STRING" id="1763535.LPB072_20555"/>
<proteinExistence type="inferred from homology"/>
<dbReference type="Proteomes" id="UP000185680">
    <property type="component" value="Chromosome"/>
</dbReference>
<dbReference type="Proteomes" id="UP000185657">
    <property type="component" value="Unassembled WGS sequence"/>
</dbReference>
<dbReference type="InterPro" id="IPR002347">
    <property type="entry name" value="SDR_fam"/>
</dbReference>
<evidence type="ECO:0008006" key="7">
    <source>
        <dbReference type="Google" id="ProtNLM"/>
    </source>
</evidence>
<evidence type="ECO:0000313" key="6">
    <source>
        <dbReference type="Proteomes" id="UP000185680"/>
    </source>
</evidence>
<comment type="similarity">
    <text evidence="1">Belongs to the short-chain dehydrogenases/reductases (SDR) family.</text>
</comment>
<keyword evidence="2" id="KW-0560">Oxidoreductase</keyword>
<evidence type="ECO:0000256" key="2">
    <source>
        <dbReference type="ARBA" id="ARBA00023002"/>
    </source>
</evidence>
<protein>
    <recommendedName>
        <fullName evidence="7">Short-chain dehydrogenase</fullName>
    </recommendedName>
</protein>
<dbReference type="PANTHER" id="PTHR24320:SF152">
    <property type="entry name" value="SHORT-CHAIN DEHYDROGENASE_REDUCTASE FAMILY PROTEIN"/>
    <property type="match status" value="1"/>
</dbReference>